<reference evidence="3 4" key="1">
    <citation type="journal article" date="2014" name="Int. J. Syst. Evol. Microbiol.">
        <title>Listeria floridensis sp. nov., Listeria aquatica sp. nov., Listeria cornellensis sp. nov., Listeria riparia sp. nov. and Listeria grandensis sp. nov., from agricultural and natural environments.</title>
        <authorList>
            <person name="den Bakker H.C."/>
            <person name="Warchocki S."/>
            <person name="Wright E.M."/>
            <person name="Allred A.F."/>
            <person name="Ahlstrom C."/>
            <person name="Manuel C.S."/>
            <person name="Stasiewicz M.J."/>
            <person name="Burrell A."/>
            <person name="Roof S."/>
            <person name="Strawn L."/>
            <person name="Fortes E.D."/>
            <person name="Nightingale K.K."/>
            <person name="Kephart D."/>
            <person name="Wiedmann M."/>
        </authorList>
    </citation>
    <scope>NUCLEOTIDE SEQUENCE [LARGE SCALE GENOMIC DNA]</scope>
    <source>
        <strain evidence="4">FSL F6-969</strain>
    </source>
</reference>
<sequence>MKKSAIVKIMSITLIIAIGVFFLTINGNNDKAAQKDEAKKDKIPVYDMRSTYTLDIDNPKEVVGSADYVFVGKVLEETGTVYRNKVPVEVDSDTIEYIGDAYTQYKIQVISNIKNELVTDNVIDIDKLGGIREDGSAYDVFEDDELPVQGETYIFTAYTQDDGSLLISGANSNIRFDENASKVSTEKAVSTTEEYQEYQDAVDDQIEPEGKEDLKSIYDATEE</sequence>
<keyword evidence="4" id="KW-1185">Reference proteome</keyword>
<dbReference type="OrthoDB" id="1796373at2"/>
<feature type="compositionally biased region" description="Acidic residues" evidence="1">
    <location>
        <begin position="194"/>
        <end position="207"/>
    </location>
</feature>
<keyword evidence="2" id="KW-1133">Transmembrane helix</keyword>
<feature type="transmembrane region" description="Helical" evidence="2">
    <location>
        <begin position="6"/>
        <end position="25"/>
    </location>
</feature>
<dbReference type="STRING" id="1265820.PCORN_13900"/>
<name>W7BII3_9LIST</name>
<evidence type="ECO:0000256" key="1">
    <source>
        <dbReference type="SAM" id="MobiDB-lite"/>
    </source>
</evidence>
<dbReference type="EMBL" id="AODE01000028">
    <property type="protein sequence ID" value="EUJ26894.1"/>
    <property type="molecule type" value="Genomic_DNA"/>
</dbReference>
<evidence type="ECO:0000313" key="4">
    <source>
        <dbReference type="Proteomes" id="UP000019254"/>
    </source>
</evidence>
<evidence type="ECO:0008006" key="5">
    <source>
        <dbReference type="Google" id="ProtNLM"/>
    </source>
</evidence>
<accession>W7BII3</accession>
<dbReference type="AlphaFoldDB" id="W7BII3"/>
<proteinExistence type="predicted"/>
<gene>
    <name evidence="3" type="ORF">PCORN_13900</name>
</gene>
<keyword evidence="2" id="KW-0472">Membrane</keyword>
<keyword evidence="2" id="KW-0812">Transmembrane</keyword>
<feature type="region of interest" description="Disordered" evidence="1">
    <location>
        <begin position="185"/>
        <end position="223"/>
    </location>
</feature>
<protein>
    <recommendedName>
        <fullName evidence="5">Cell surface protein</fullName>
    </recommendedName>
</protein>
<organism evidence="3 4">
    <name type="scientific">Listeria cornellensis FSL F6-0969</name>
    <dbReference type="NCBI Taxonomy" id="1265820"/>
    <lineage>
        <taxon>Bacteria</taxon>
        <taxon>Bacillati</taxon>
        <taxon>Bacillota</taxon>
        <taxon>Bacilli</taxon>
        <taxon>Bacillales</taxon>
        <taxon>Listeriaceae</taxon>
        <taxon>Listeria</taxon>
    </lineage>
</organism>
<evidence type="ECO:0000313" key="3">
    <source>
        <dbReference type="EMBL" id="EUJ26894.1"/>
    </source>
</evidence>
<dbReference type="RefSeq" id="WP_036080896.1">
    <property type="nucleotide sequence ID" value="NZ_AODE01000028.1"/>
</dbReference>
<dbReference type="PATRIC" id="fig|1265820.5.peg.2739"/>
<dbReference type="Proteomes" id="UP000019254">
    <property type="component" value="Unassembled WGS sequence"/>
</dbReference>
<comment type="caution">
    <text evidence="3">The sequence shown here is derived from an EMBL/GenBank/DDBJ whole genome shotgun (WGS) entry which is preliminary data.</text>
</comment>
<evidence type="ECO:0000256" key="2">
    <source>
        <dbReference type="SAM" id="Phobius"/>
    </source>
</evidence>